<dbReference type="AlphaFoldDB" id="A0A2S2Q5Q2"/>
<organism evidence="1">
    <name type="scientific">Sipha flava</name>
    <name type="common">yellow sugarcane aphid</name>
    <dbReference type="NCBI Taxonomy" id="143950"/>
    <lineage>
        <taxon>Eukaryota</taxon>
        <taxon>Metazoa</taxon>
        <taxon>Ecdysozoa</taxon>
        <taxon>Arthropoda</taxon>
        <taxon>Hexapoda</taxon>
        <taxon>Insecta</taxon>
        <taxon>Pterygota</taxon>
        <taxon>Neoptera</taxon>
        <taxon>Paraneoptera</taxon>
        <taxon>Hemiptera</taxon>
        <taxon>Sternorrhyncha</taxon>
        <taxon>Aphidomorpha</taxon>
        <taxon>Aphidoidea</taxon>
        <taxon>Aphididae</taxon>
        <taxon>Sipha</taxon>
    </lineage>
</organism>
<sequence>MFRFRHHCLKDAFYRGTRVSVHSHVRQSDGDKILPSRVSRVRGGNVRDEVRTYPRTTSCARSTLRTDFSSPSVDFFRNRYELINRYIFSVTGAERPLGFFFFYLDPPLHPSVTLRVRSLYDGRIVAVVARHSYRRNFPVYRALACRKRIDGLMDFLGRNR</sequence>
<reference evidence="1" key="1">
    <citation type="submission" date="2018-04" db="EMBL/GenBank/DDBJ databases">
        <title>Transcriptome assembly of Sipha flava.</title>
        <authorList>
            <person name="Scully E.D."/>
            <person name="Geib S.M."/>
            <person name="Palmer N.A."/>
            <person name="Koch K."/>
            <person name="Bradshaw J."/>
            <person name="Heng-Moss T."/>
            <person name="Sarath G."/>
        </authorList>
    </citation>
    <scope>NUCLEOTIDE SEQUENCE</scope>
</reference>
<accession>A0A2S2Q5Q2</accession>
<name>A0A2S2Q5Q2_9HEMI</name>
<gene>
    <name evidence="1" type="ORF">g.63599</name>
</gene>
<protein>
    <submittedName>
        <fullName evidence="1">Uncharacterized protein</fullName>
    </submittedName>
</protein>
<dbReference type="EMBL" id="GGMS01003880">
    <property type="protein sequence ID" value="MBY73083.1"/>
    <property type="molecule type" value="Transcribed_RNA"/>
</dbReference>
<proteinExistence type="predicted"/>
<evidence type="ECO:0000313" key="1">
    <source>
        <dbReference type="EMBL" id="MBY73083.1"/>
    </source>
</evidence>